<protein>
    <submittedName>
        <fullName evidence="2">Defensin</fullName>
    </submittedName>
</protein>
<dbReference type="Proteomes" id="UP000887579">
    <property type="component" value="Unplaced"/>
</dbReference>
<dbReference type="WBParaSite" id="ES5_v2.g27425.t1">
    <property type="protein sequence ID" value="ES5_v2.g27425.t1"/>
    <property type="gene ID" value="ES5_v2.g27425"/>
</dbReference>
<evidence type="ECO:0000313" key="2">
    <source>
        <dbReference type="WBParaSite" id="ES5_v2.g27425.t1"/>
    </source>
</evidence>
<reference evidence="2" key="1">
    <citation type="submission" date="2022-11" db="UniProtKB">
        <authorList>
            <consortium name="WormBaseParasite"/>
        </authorList>
    </citation>
    <scope>IDENTIFICATION</scope>
</reference>
<accession>A0AC34GCI1</accession>
<organism evidence="1 2">
    <name type="scientific">Panagrolaimus sp. ES5</name>
    <dbReference type="NCBI Taxonomy" id="591445"/>
    <lineage>
        <taxon>Eukaryota</taxon>
        <taxon>Metazoa</taxon>
        <taxon>Ecdysozoa</taxon>
        <taxon>Nematoda</taxon>
        <taxon>Chromadorea</taxon>
        <taxon>Rhabditida</taxon>
        <taxon>Tylenchina</taxon>
        <taxon>Panagrolaimomorpha</taxon>
        <taxon>Panagrolaimoidea</taxon>
        <taxon>Panagrolaimidae</taxon>
        <taxon>Panagrolaimus</taxon>
    </lineage>
</organism>
<evidence type="ECO:0000313" key="1">
    <source>
        <dbReference type="Proteomes" id="UP000887579"/>
    </source>
</evidence>
<sequence>MQLTRFKKVLFIAFFAAIALAVMSNATETSSSSTTTSTTTASSPKTEVKKATEKNIEASTGGASTTPESIITPEDTETPDEEAQHDGTISRVKRQWGCPSNCYGSCSSNVQCRRYNVRSVCVQGCCCGSSTNISTVD</sequence>
<proteinExistence type="predicted"/>
<name>A0AC34GCI1_9BILA</name>